<feature type="compositionally biased region" description="Polar residues" evidence="1">
    <location>
        <begin position="732"/>
        <end position="742"/>
    </location>
</feature>
<keyword evidence="3" id="KW-1185">Reference proteome</keyword>
<feature type="region of interest" description="Disordered" evidence="1">
    <location>
        <begin position="1"/>
        <end position="71"/>
    </location>
</feature>
<organism evidence="2 3">
    <name type="scientific">Quercus suber</name>
    <name type="common">Cork oak</name>
    <dbReference type="NCBI Taxonomy" id="58331"/>
    <lineage>
        <taxon>Eukaryota</taxon>
        <taxon>Viridiplantae</taxon>
        <taxon>Streptophyta</taxon>
        <taxon>Embryophyta</taxon>
        <taxon>Tracheophyta</taxon>
        <taxon>Spermatophyta</taxon>
        <taxon>Magnoliopsida</taxon>
        <taxon>eudicotyledons</taxon>
        <taxon>Gunneridae</taxon>
        <taxon>Pentapetalae</taxon>
        <taxon>rosids</taxon>
        <taxon>fabids</taxon>
        <taxon>Fagales</taxon>
        <taxon>Fagaceae</taxon>
        <taxon>Quercus</taxon>
    </lineage>
</organism>
<dbReference type="InterPro" id="IPR044277">
    <property type="entry name" value="GIP1"/>
</dbReference>
<name>A0AAW0LQD6_QUESU</name>
<feature type="compositionally biased region" description="Polar residues" evidence="1">
    <location>
        <begin position="197"/>
        <end position="217"/>
    </location>
</feature>
<feature type="compositionally biased region" description="Polar residues" evidence="1">
    <location>
        <begin position="150"/>
        <end position="166"/>
    </location>
</feature>
<protein>
    <recommendedName>
        <fullName evidence="4">GBF-interacting protein 1 N-terminal domain-containing protein</fullName>
    </recommendedName>
</protein>
<feature type="region of interest" description="Disordered" evidence="1">
    <location>
        <begin position="456"/>
        <end position="476"/>
    </location>
</feature>
<comment type="caution">
    <text evidence="2">The sequence shown here is derived from an EMBL/GenBank/DDBJ whole genome shotgun (WGS) entry which is preliminary data.</text>
</comment>
<feature type="region of interest" description="Disordered" evidence="1">
    <location>
        <begin position="729"/>
        <end position="775"/>
    </location>
</feature>
<evidence type="ECO:0000313" key="3">
    <source>
        <dbReference type="Proteomes" id="UP000237347"/>
    </source>
</evidence>
<feature type="region of interest" description="Disordered" evidence="1">
    <location>
        <begin position="150"/>
        <end position="217"/>
    </location>
</feature>
<sequence length="775" mass="83325">MSSKSQGVGKNLLAESSQPSSTLTHSGSSVSRPSSNYNNRPQQIISPQKVGPNKEWKPKPTNINVQDSGTAAAPEAPAILVEATAQTQHDTSVLDMEEATSNLQRKLEELHLPQRQLVILPNHIHVPESERTKLSFGSFGTDFGVTTSYISGPVSDKSSTSLSEISQGIEESVDEQASSNQNALATAEEGDYPDHPQSPTRVPENLSSGDGDVSSSAIPEYTESKQDTTLPSGGHQYSMVHTSPTYGFGFVPPMIGSQLAPVENCESQVRDVSRVPSYIVQQPYDPSYYAQFYRSGADSDGRLSPFANPAAATKYNGNVAVLPPPSSQSPQEGGVLSTAGPTPLATQAAGLMQSSIAVTQQPVPVFRPAGVHISHYPPNYIPYGHYYSPFFVPPPLHQYLGNSAFPQQPPAGSVYPAPPPAPATGVKYSLPQYKPGTNTGNPAHMGMPGGYGPYGSPPAGYNPSSAATTGNSSSNEDLNVSQFKESNVYISGQQSEGSAVWVAAPSRDVASLPTSSFYNLPPQGQHVTFTPTQAGPGTFAGVYHPAQAVTAAMVHPIMQQSQTMAGAVDMVGPGGSVYQQTQQAQINWAIHKLNPFPRPKPTSAEGKDSFSAILKIVHVGGNIECYYMAIPAARIMEKYPKFLLARLEVFRRPWDSVVRPDQKFFVVPRRTVRKLQKRIRKPKICVNSFMSHSDNSSEIMSLQKKDGFLSDSSITSSCFRASRRNLVKGKEGNTSISRKSSNPQPPPHGEKRRVRNSVTWQPSLTAIGESLGSEE</sequence>
<dbReference type="InterPro" id="IPR025322">
    <property type="entry name" value="PADRE_dom"/>
</dbReference>
<dbReference type="AlphaFoldDB" id="A0AAW0LQD6"/>
<feature type="compositionally biased region" description="Low complexity" evidence="1">
    <location>
        <begin position="16"/>
        <end position="31"/>
    </location>
</feature>
<dbReference type="EMBL" id="PKMF04000074">
    <property type="protein sequence ID" value="KAK7852561.1"/>
    <property type="molecule type" value="Genomic_DNA"/>
</dbReference>
<evidence type="ECO:0000313" key="2">
    <source>
        <dbReference type="EMBL" id="KAK7852561.1"/>
    </source>
</evidence>
<proteinExistence type="predicted"/>
<dbReference type="Proteomes" id="UP000237347">
    <property type="component" value="Unassembled WGS sequence"/>
</dbReference>
<dbReference type="PANTHER" id="PTHR46775:SF1">
    <property type="entry name" value="FLOCCULATION PROTEIN (DUF1296)"/>
    <property type="match status" value="1"/>
</dbReference>
<reference evidence="2 3" key="1">
    <citation type="journal article" date="2018" name="Sci. Data">
        <title>The draft genome sequence of cork oak.</title>
        <authorList>
            <person name="Ramos A.M."/>
            <person name="Usie A."/>
            <person name="Barbosa P."/>
            <person name="Barros P.M."/>
            <person name="Capote T."/>
            <person name="Chaves I."/>
            <person name="Simoes F."/>
            <person name="Abreu I."/>
            <person name="Carrasquinho I."/>
            <person name="Faro C."/>
            <person name="Guimaraes J.B."/>
            <person name="Mendonca D."/>
            <person name="Nobrega F."/>
            <person name="Rodrigues L."/>
            <person name="Saibo N.J.M."/>
            <person name="Varela M.C."/>
            <person name="Egas C."/>
            <person name="Matos J."/>
            <person name="Miguel C.M."/>
            <person name="Oliveira M.M."/>
            <person name="Ricardo C.P."/>
            <person name="Goncalves S."/>
        </authorList>
    </citation>
    <scope>NUCLEOTIDE SEQUENCE [LARGE SCALE GENOMIC DNA]</scope>
    <source>
        <strain evidence="3">cv. HL8</strain>
    </source>
</reference>
<gene>
    <name evidence="2" type="ORF">CFP56_038588</name>
</gene>
<evidence type="ECO:0008006" key="4">
    <source>
        <dbReference type="Google" id="ProtNLM"/>
    </source>
</evidence>
<evidence type="ECO:0000256" key="1">
    <source>
        <dbReference type="SAM" id="MobiDB-lite"/>
    </source>
</evidence>
<dbReference type="Pfam" id="PF14009">
    <property type="entry name" value="PADRE"/>
    <property type="match status" value="1"/>
</dbReference>
<feature type="compositionally biased region" description="Low complexity" evidence="1">
    <location>
        <begin position="457"/>
        <end position="475"/>
    </location>
</feature>
<accession>A0AAW0LQD6</accession>
<feature type="compositionally biased region" description="Polar residues" evidence="1">
    <location>
        <begin position="32"/>
        <end position="46"/>
    </location>
</feature>
<dbReference type="GO" id="GO:0051082">
    <property type="term" value="F:unfolded protein binding"/>
    <property type="evidence" value="ECO:0007669"/>
    <property type="project" value="TreeGrafter"/>
</dbReference>
<dbReference type="PANTHER" id="PTHR46775">
    <property type="entry name" value="FLOCCULATION PROTEIN (DUF1296)"/>
    <property type="match status" value="1"/>
</dbReference>
<feature type="compositionally biased region" description="Polar residues" evidence="1">
    <location>
        <begin position="175"/>
        <end position="184"/>
    </location>
</feature>